<feature type="non-terminal residue" evidence="1">
    <location>
        <position position="75"/>
    </location>
</feature>
<sequence length="75" mass="7934">MVTNVYTVPGMACRHAVAALTRQISMLRGVMGVGVDHLGADRAEFRVVSRGPGYAADVRSAVREAGYEIAEAGEL</sequence>
<keyword evidence="2" id="KW-1185">Reference proteome</keyword>
<dbReference type="Gene3D" id="3.30.70.100">
    <property type="match status" value="1"/>
</dbReference>
<organism evidence="1 2">
    <name type="scientific">Georgenia halotolerans</name>
    <dbReference type="NCBI Taxonomy" id="3028317"/>
    <lineage>
        <taxon>Bacteria</taxon>
        <taxon>Bacillati</taxon>
        <taxon>Actinomycetota</taxon>
        <taxon>Actinomycetes</taxon>
        <taxon>Micrococcales</taxon>
        <taxon>Bogoriellaceae</taxon>
        <taxon>Georgenia</taxon>
    </lineage>
</organism>
<comment type="caution">
    <text evidence="1">The sequence shown here is derived from an EMBL/GenBank/DDBJ whole genome shotgun (WGS) entry which is preliminary data.</text>
</comment>
<dbReference type="InterPro" id="IPR036163">
    <property type="entry name" value="HMA_dom_sf"/>
</dbReference>
<gene>
    <name evidence="1" type="ORF">PU560_02965</name>
</gene>
<dbReference type="CDD" id="cd00371">
    <property type="entry name" value="HMA"/>
    <property type="match status" value="1"/>
</dbReference>
<protein>
    <submittedName>
        <fullName evidence="1">Heavy-metal-associated domain-containing protein</fullName>
    </submittedName>
</protein>
<dbReference type="InterPro" id="IPR006121">
    <property type="entry name" value="HMA_dom"/>
</dbReference>
<evidence type="ECO:0000313" key="1">
    <source>
        <dbReference type="EMBL" id="MDD9205428.1"/>
    </source>
</evidence>
<name>A0ABT5TTP3_9MICO</name>
<accession>A0ABT5TTP3</accession>
<dbReference type="Proteomes" id="UP001165561">
    <property type="component" value="Unassembled WGS sequence"/>
</dbReference>
<reference evidence="1" key="1">
    <citation type="submission" date="2023-02" db="EMBL/GenBank/DDBJ databases">
        <title>Georgenia sp.10Sc9-8, isolated from a soil sample collected from the Taklamakan desert.</title>
        <authorList>
            <person name="Liu S."/>
        </authorList>
    </citation>
    <scope>NUCLEOTIDE SEQUENCE</scope>
    <source>
        <strain evidence="1">10Sc9-8</strain>
    </source>
</reference>
<dbReference type="SUPFAM" id="SSF55008">
    <property type="entry name" value="HMA, heavy metal-associated domain"/>
    <property type="match status" value="1"/>
</dbReference>
<proteinExistence type="predicted"/>
<dbReference type="EMBL" id="JARACI010000485">
    <property type="protein sequence ID" value="MDD9205428.1"/>
    <property type="molecule type" value="Genomic_DNA"/>
</dbReference>
<evidence type="ECO:0000313" key="2">
    <source>
        <dbReference type="Proteomes" id="UP001165561"/>
    </source>
</evidence>